<keyword evidence="2" id="KW-1185">Reference proteome</keyword>
<organism evidence="1 2">
    <name type="scientific">Opisthorchis viverrini</name>
    <name type="common">Southeast Asian liver fluke</name>
    <dbReference type="NCBI Taxonomy" id="6198"/>
    <lineage>
        <taxon>Eukaryota</taxon>
        <taxon>Metazoa</taxon>
        <taxon>Spiralia</taxon>
        <taxon>Lophotrochozoa</taxon>
        <taxon>Platyhelminthes</taxon>
        <taxon>Trematoda</taxon>
        <taxon>Digenea</taxon>
        <taxon>Opisthorchiida</taxon>
        <taxon>Opisthorchiata</taxon>
        <taxon>Opisthorchiidae</taxon>
        <taxon>Opisthorchis</taxon>
    </lineage>
</organism>
<dbReference type="RefSeq" id="XP_009170394.1">
    <property type="nucleotide sequence ID" value="XM_009172130.1"/>
</dbReference>
<dbReference type="CTD" id="20320956"/>
<accession>A0A074ZEZ4</accession>
<protein>
    <submittedName>
        <fullName evidence="1">Uncharacterized protein</fullName>
    </submittedName>
</protein>
<name>A0A074ZEZ4_OPIVI</name>
<evidence type="ECO:0000313" key="2">
    <source>
        <dbReference type="Proteomes" id="UP000054324"/>
    </source>
</evidence>
<dbReference type="KEGG" id="ovi:T265_06777"/>
<dbReference type="GeneID" id="20320956"/>
<dbReference type="Proteomes" id="UP000054324">
    <property type="component" value="Unassembled WGS sequence"/>
</dbReference>
<proteinExistence type="predicted"/>
<sequence>MGNTEIGGLRESLPSPFLRDSDVAYSTDFMMKSHIDTLLDSNNIAIGSSTLYCGSHRECHKIELSSVNAYPEPIFYCSVIPIQMIVGKTLELQAISGEFGESNNANIIITSFCFQSVPEFLQVLNTGKSAW</sequence>
<reference evidence="1 2" key="1">
    <citation type="submission" date="2013-11" db="EMBL/GenBank/DDBJ databases">
        <title>Opisthorchis viverrini - life in the bile duct.</title>
        <authorList>
            <person name="Young N.D."/>
            <person name="Nagarajan N."/>
            <person name="Lin S.J."/>
            <person name="Korhonen P.K."/>
            <person name="Jex A.R."/>
            <person name="Hall R.S."/>
            <person name="Safavi-Hemami H."/>
            <person name="Kaewkong W."/>
            <person name="Bertrand D."/>
            <person name="Gao S."/>
            <person name="Seet Q."/>
            <person name="Wongkham S."/>
            <person name="Teh B.T."/>
            <person name="Wongkham C."/>
            <person name="Intapan P.M."/>
            <person name="Maleewong W."/>
            <person name="Yang X."/>
            <person name="Hu M."/>
            <person name="Wang Z."/>
            <person name="Hofmann A."/>
            <person name="Sternberg P.W."/>
            <person name="Tan P."/>
            <person name="Wang J."/>
            <person name="Gasser R.B."/>
        </authorList>
    </citation>
    <scope>NUCLEOTIDE SEQUENCE [LARGE SCALE GENOMIC DNA]</scope>
</reference>
<evidence type="ECO:0000313" key="1">
    <source>
        <dbReference type="EMBL" id="KER25866.1"/>
    </source>
</evidence>
<gene>
    <name evidence="1" type="ORF">T265_06777</name>
</gene>
<dbReference type="EMBL" id="KL596764">
    <property type="protein sequence ID" value="KER25866.1"/>
    <property type="molecule type" value="Genomic_DNA"/>
</dbReference>
<dbReference type="AlphaFoldDB" id="A0A074ZEZ4"/>